<gene>
    <name evidence="2" type="ORF">FHS56_001232</name>
</gene>
<dbReference type="Pfam" id="PF02230">
    <property type="entry name" value="Abhydrolase_2"/>
    <property type="match status" value="1"/>
</dbReference>
<feature type="domain" description="Phospholipase/carboxylesterase/thioesterase" evidence="1">
    <location>
        <begin position="33"/>
        <end position="212"/>
    </location>
</feature>
<name>A0A846MQI3_9BACT</name>
<evidence type="ECO:0000313" key="3">
    <source>
        <dbReference type="Proteomes" id="UP000537126"/>
    </source>
</evidence>
<reference evidence="2 3" key="1">
    <citation type="submission" date="2020-03" db="EMBL/GenBank/DDBJ databases">
        <title>Genomic Encyclopedia of Type Strains, Phase IV (KMG-IV): sequencing the most valuable type-strain genomes for metagenomic binning, comparative biology and taxonomic classification.</title>
        <authorList>
            <person name="Goeker M."/>
        </authorList>
    </citation>
    <scope>NUCLEOTIDE SEQUENCE [LARGE SCALE GENOMIC DNA]</scope>
    <source>
        <strain evidence="2 3">DSM 5718</strain>
    </source>
</reference>
<accession>A0A846MQI3</accession>
<comment type="caution">
    <text evidence="2">The sequence shown here is derived from an EMBL/GenBank/DDBJ whole genome shotgun (WGS) entry which is preliminary data.</text>
</comment>
<dbReference type="AlphaFoldDB" id="A0A846MQI3"/>
<dbReference type="Gene3D" id="3.40.50.1820">
    <property type="entry name" value="alpha/beta hydrolase"/>
    <property type="match status" value="1"/>
</dbReference>
<keyword evidence="3" id="KW-1185">Reference proteome</keyword>
<evidence type="ECO:0000313" key="2">
    <source>
        <dbReference type="EMBL" id="NIK73719.1"/>
    </source>
</evidence>
<sequence>MPIHLHTLPVKRTARFYTMGEPGIHIRHVWWCFHGYGQLATDFILPFSDFDDGKTLIIAPEGLSRFYLKAGTGQVGASWMTKEMREAEIMDYLHYFREVEKKLYASWMHSFQIHFLGFSQGCATVCRWLLHTTVAPAKLILWGGVFPHDWDFEKAAERLQGVPVYFVLGKEDRFITPEQLLSFIEMHKKYGFDMKPLFYEGGHEIKKEVLASLF</sequence>
<evidence type="ECO:0000259" key="1">
    <source>
        <dbReference type="Pfam" id="PF02230"/>
    </source>
</evidence>
<dbReference type="EMBL" id="JAASRN010000002">
    <property type="protein sequence ID" value="NIK73719.1"/>
    <property type="molecule type" value="Genomic_DNA"/>
</dbReference>
<protein>
    <submittedName>
        <fullName evidence="2">Putative esterase</fullName>
    </submittedName>
</protein>
<dbReference type="RefSeq" id="WP_166918992.1">
    <property type="nucleotide sequence ID" value="NZ_JAASRN010000002.1"/>
</dbReference>
<proteinExistence type="predicted"/>
<dbReference type="Proteomes" id="UP000537126">
    <property type="component" value="Unassembled WGS sequence"/>
</dbReference>
<organism evidence="2 3">
    <name type="scientific">Thermonema lapsum</name>
    <dbReference type="NCBI Taxonomy" id="28195"/>
    <lineage>
        <taxon>Bacteria</taxon>
        <taxon>Pseudomonadati</taxon>
        <taxon>Bacteroidota</taxon>
        <taxon>Cytophagia</taxon>
        <taxon>Cytophagales</taxon>
        <taxon>Thermonemataceae</taxon>
        <taxon>Thermonema</taxon>
    </lineage>
</organism>
<dbReference type="GO" id="GO:0016787">
    <property type="term" value="F:hydrolase activity"/>
    <property type="evidence" value="ECO:0007669"/>
    <property type="project" value="InterPro"/>
</dbReference>
<dbReference type="SUPFAM" id="SSF53474">
    <property type="entry name" value="alpha/beta-Hydrolases"/>
    <property type="match status" value="1"/>
</dbReference>
<dbReference type="InterPro" id="IPR003140">
    <property type="entry name" value="PLipase/COase/thioEstase"/>
</dbReference>
<dbReference type="InterPro" id="IPR029058">
    <property type="entry name" value="AB_hydrolase_fold"/>
</dbReference>